<reference evidence="2" key="1">
    <citation type="submission" date="2020-10" db="EMBL/GenBank/DDBJ databases">
        <authorList>
            <person name="Gilroy R."/>
        </authorList>
    </citation>
    <scope>NUCLEOTIDE SEQUENCE</scope>
    <source>
        <strain evidence="2">CHK147-3167</strain>
    </source>
</reference>
<comment type="caution">
    <text evidence="2">The sequence shown here is derived from an EMBL/GenBank/DDBJ whole genome shotgun (WGS) entry which is preliminary data.</text>
</comment>
<dbReference type="AlphaFoldDB" id="A0A9D1CZ43"/>
<dbReference type="Proteomes" id="UP000886786">
    <property type="component" value="Unassembled WGS sequence"/>
</dbReference>
<keyword evidence="1" id="KW-0812">Transmembrane</keyword>
<gene>
    <name evidence="2" type="ORF">IAB27_04140</name>
</gene>
<feature type="transmembrane region" description="Helical" evidence="1">
    <location>
        <begin position="7"/>
        <end position="25"/>
    </location>
</feature>
<organism evidence="2 3">
    <name type="scientific">Candidatus Coprosoma intestinipullorum</name>
    <dbReference type="NCBI Taxonomy" id="2840752"/>
    <lineage>
        <taxon>Bacteria</taxon>
        <taxon>Bacillati</taxon>
        <taxon>Bacillota</taxon>
        <taxon>Bacillota incertae sedis</taxon>
        <taxon>Candidatus Coprosoma</taxon>
    </lineage>
</organism>
<proteinExistence type="predicted"/>
<evidence type="ECO:0000313" key="2">
    <source>
        <dbReference type="EMBL" id="HIQ90795.1"/>
    </source>
</evidence>
<accession>A0A9D1CZ43</accession>
<sequence length="403" mass="47437">MKFLFKTLIILTIILFALKGLFYIFDDGHDINYNIGNFNVEETLDTKNNNYYFNLTSDEVNLNFQIFQNYHKSSKVITKILHKKVSNYECVLPVFKNGEIYTDVMCVKDNVITYAHDIEDDKVKDYLKTLEKQGYDPEKYKDNGEKTNLSNTLTIYENNLLENNYVAMETYKGLELLSKSAETVNIFENDVYTKPISTFTGRYYIVADYTAEYTFQKFYVVNIINGEIKEIRSYDEISFDSYIMGSVDGEIYLFDKDAQIEYKINLDRETVEQFADKDHLQIYNGKWQDITLMDALNGAKFDNYHSDKIKGYAKVDKPNDYYYYIYEEAGEVYHVYRADVQNPKLKTYLFDTTNLDSVVYLDNVIYYQNGNSYYYYTDSGTRKIIDNTELEFNSDITLGAYIR</sequence>
<keyword evidence="1" id="KW-1133">Transmembrane helix</keyword>
<evidence type="ECO:0000256" key="1">
    <source>
        <dbReference type="SAM" id="Phobius"/>
    </source>
</evidence>
<reference evidence="2" key="2">
    <citation type="journal article" date="2021" name="PeerJ">
        <title>Extensive microbial diversity within the chicken gut microbiome revealed by metagenomics and culture.</title>
        <authorList>
            <person name="Gilroy R."/>
            <person name="Ravi A."/>
            <person name="Getino M."/>
            <person name="Pursley I."/>
            <person name="Horton D.L."/>
            <person name="Alikhan N.F."/>
            <person name="Baker D."/>
            <person name="Gharbi K."/>
            <person name="Hall N."/>
            <person name="Watson M."/>
            <person name="Adriaenssens E.M."/>
            <person name="Foster-Nyarko E."/>
            <person name="Jarju S."/>
            <person name="Secka A."/>
            <person name="Antonio M."/>
            <person name="Oren A."/>
            <person name="Chaudhuri R.R."/>
            <person name="La Ragione R."/>
            <person name="Hildebrand F."/>
            <person name="Pallen M.J."/>
        </authorList>
    </citation>
    <scope>NUCLEOTIDE SEQUENCE</scope>
    <source>
        <strain evidence="2">CHK147-3167</strain>
    </source>
</reference>
<keyword evidence="1" id="KW-0472">Membrane</keyword>
<dbReference type="EMBL" id="DVFV01000073">
    <property type="protein sequence ID" value="HIQ90795.1"/>
    <property type="molecule type" value="Genomic_DNA"/>
</dbReference>
<name>A0A9D1CZ43_9FIRM</name>
<evidence type="ECO:0000313" key="3">
    <source>
        <dbReference type="Proteomes" id="UP000886786"/>
    </source>
</evidence>
<protein>
    <submittedName>
        <fullName evidence="2">Uncharacterized protein</fullName>
    </submittedName>
</protein>